<organism evidence="11 12">
    <name type="scientific">Mycena rosella</name>
    <name type="common">Pink bonnet</name>
    <name type="synonym">Agaricus rosellus</name>
    <dbReference type="NCBI Taxonomy" id="1033263"/>
    <lineage>
        <taxon>Eukaryota</taxon>
        <taxon>Fungi</taxon>
        <taxon>Dikarya</taxon>
        <taxon>Basidiomycota</taxon>
        <taxon>Agaricomycotina</taxon>
        <taxon>Agaricomycetes</taxon>
        <taxon>Agaricomycetidae</taxon>
        <taxon>Agaricales</taxon>
        <taxon>Marasmiineae</taxon>
        <taxon>Mycenaceae</taxon>
        <taxon>Mycena</taxon>
    </lineage>
</organism>
<evidence type="ECO:0000313" key="11">
    <source>
        <dbReference type="EMBL" id="KAJ7698295.1"/>
    </source>
</evidence>
<keyword evidence="4" id="KW-0347">Helicase</keyword>
<dbReference type="GO" id="GO:0005524">
    <property type="term" value="F:ATP binding"/>
    <property type="evidence" value="ECO:0007669"/>
    <property type="project" value="UniProtKB-KW"/>
</dbReference>
<dbReference type="Gene3D" id="3.40.50.300">
    <property type="entry name" value="P-loop containing nucleotide triphosphate hydrolases"/>
    <property type="match status" value="2"/>
</dbReference>
<evidence type="ECO:0000256" key="8">
    <source>
        <dbReference type="SAM" id="MobiDB-lite"/>
    </source>
</evidence>
<evidence type="ECO:0000256" key="5">
    <source>
        <dbReference type="ARBA" id="ARBA00022840"/>
    </source>
</evidence>
<dbReference type="GO" id="GO:0003723">
    <property type="term" value="F:RNA binding"/>
    <property type="evidence" value="ECO:0007669"/>
    <property type="project" value="UniProtKB-KW"/>
</dbReference>
<sequence length="382" mass="42332">MPPRKKTKNAVSPTQTQPVVNTRKPLTKAQLVGLQDHMLAKFHCKHIAHPYQMEGIEAQLQMRDVLVHAGTGMGKTTIAAGPHAHPSSAGKIMLMISPLIALHDEQFWYLLLRMAARYCSLPKWVKGMHLRPLNHTPEGSYDSYFFCAPPSSDTTRPQYWRSANVSILVRGIQHPLNTYANLDFMVAGFNSKENIKKMFIYADNITTGVEIIDHLTSLLPPELRDVGCNIPDIDVVFQWKLPASMSLFVQRAGRAARAKGRTGLAILLVEPSAYGIELAEGVSGKITGAKPKREASDKEKESNAEKREKAKKKKAYAKSRGVLRGSAGGKHDTIFIVETPALDPEAQNEGLLVLVQTMECRRAVLTLIYNNKPAREAYCALL</sequence>
<evidence type="ECO:0000256" key="4">
    <source>
        <dbReference type="ARBA" id="ARBA00022806"/>
    </source>
</evidence>
<evidence type="ECO:0000259" key="10">
    <source>
        <dbReference type="Pfam" id="PF00271"/>
    </source>
</evidence>
<accession>A0AAD7DUR5</accession>
<evidence type="ECO:0000256" key="2">
    <source>
        <dbReference type="ARBA" id="ARBA00022741"/>
    </source>
</evidence>
<evidence type="ECO:0000256" key="6">
    <source>
        <dbReference type="ARBA" id="ARBA00022884"/>
    </source>
</evidence>
<dbReference type="GO" id="GO:0003724">
    <property type="term" value="F:RNA helicase activity"/>
    <property type="evidence" value="ECO:0007669"/>
    <property type="project" value="UniProtKB-EC"/>
</dbReference>
<feature type="compositionally biased region" description="Polar residues" evidence="8">
    <location>
        <begin position="9"/>
        <end position="20"/>
    </location>
</feature>
<keyword evidence="3" id="KW-0378">Hydrolase</keyword>
<dbReference type="GO" id="GO:0016787">
    <property type="term" value="F:hydrolase activity"/>
    <property type="evidence" value="ECO:0007669"/>
    <property type="project" value="UniProtKB-KW"/>
</dbReference>
<feature type="domain" description="DEAD/DEAH-box helicase" evidence="9">
    <location>
        <begin position="50"/>
        <end position="107"/>
    </location>
</feature>
<evidence type="ECO:0000259" key="9">
    <source>
        <dbReference type="Pfam" id="PF00270"/>
    </source>
</evidence>
<feature type="region of interest" description="Disordered" evidence="8">
    <location>
        <begin position="1"/>
        <end position="21"/>
    </location>
</feature>
<protein>
    <recommendedName>
        <fullName evidence="1">RNA helicase</fullName>
        <ecNumber evidence="1">3.6.4.13</ecNumber>
    </recommendedName>
</protein>
<dbReference type="EMBL" id="JARKIE010000026">
    <property type="protein sequence ID" value="KAJ7698295.1"/>
    <property type="molecule type" value="Genomic_DNA"/>
</dbReference>
<dbReference type="InterPro" id="IPR011545">
    <property type="entry name" value="DEAD/DEAH_box_helicase_dom"/>
</dbReference>
<dbReference type="EC" id="3.6.4.13" evidence="1"/>
<evidence type="ECO:0000256" key="1">
    <source>
        <dbReference type="ARBA" id="ARBA00012552"/>
    </source>
</evidence>
<dbReference type="GO" id="GO:0005829">
    <property type="term" value="C:cytosol"/>
    <property type="evidence" value="ECO:0007669"/>
    <property type="project" value="TreeGrafter"/>
</dbReference>
<name>A0AAD7DUR5_MYCRO</name>
<dbReference type="InterPro" id="IPR001650">
    <property type="entry name" value="Helicase_C-like"/>
</dbReference>
<dbReference type="Pfam" id="PF00271">
    <property type="entry name" value="Helicase_C"/>
    <property type="match status" value="1"/>
</dbReference>
<dbReference type="SUPFAM" id="SSF52540">
    <property type="entry name" value="P-loop containing nucleoside triphosphate hydrolases"/>
    <property type="match status" value="1"/>
</dbReference>
<keyword evidence="6" id="KW-0694">RNA-binding</keyword>
<keyword evidence="12" id="KW-1185">Reference proteome</keyword>
<feature type="compositionally biased region" description="Basic and acidic residues" evidence="8">
    <location>
        <begin position="291"/>
        <end position="308"/>
    </location>
</feature>
<keyword evidence="5" id="KW-0067">ATP-binding</keyword>
<keyword evidence="2" id="KW-0547">Nucleotide-binding</keyword>
<dbReference type="PANTHER" id="PTHR47959">
    <property type="entry name" value="ATP-DEPENDENT RNA HELICASE RHLE-RELATED"/>
    <property type="match status" value="1"/>
</dbReference>
<comment type="caution">
    <text evidence="11">The sequence shown here is derived from an EMBL/GenBank/DDBJ whole genome shotgun (WGS) entry which is preliminary data.</text>
</comment>
<evidence type="ECO:0000256" key="7">
    <source>
        <dbReference type="ARBA" id="ARBA00047984"/>
    </source>
</evidence>
<dbReference type="AlphaFoldDB" id="A0AAD7DUR5"/>
<evidence type="ECO:0000256" key="3">
    <source>
        <dbReference type="ARBA" id="ARBA00022801"/>
    </source>
</evidence>
<evidence type="ECO:0000313" key="12">
    <source>
        <dbReference type="Proteomes" id="UP001221757"/>
    </source>
</evidence>
<feature type="region of interest" description="Disordered" evidence="8">
    <location>
        <begin position="288"/>
        <end position="311"/>
    </location>
</feature>
<reference evidence="11" key="1">
    <citation type="submission" date="2023-03" db="EMBL/GenBank/DDBJ databases">
        <title>Massive genome expansion in bonnet fungi (Mycena s.s.) driven by repeated elements and novel gene families across ecological guilds.</title>
        <authorList>
            <consortium name="Lawrence Berkeley National Laboratory"/>
            <person name="Harder C.B."/>
            <person name="Miyauchi S."/>
            <person name="Viragh M."/>
            <person name="Kuo A."/>
            <person name="Thoen E."/>
            <person name="Andreopoulos B."/>
            <person name="Lu D."/>
            <person name="Skrede I."/>
            <person name="Drula E."/>
            <person name="Henrissat B."/>
            <person name="Morin E."/>
            <person name="Kohler A."/>
            <person name="Barry K."/>
            <person name="LaButti K."/>
            <person name="Morin E."/>
            <person name="Salamov A."/>
            <person name="Lipzen A."/>
            <person name="Mereny Z."/>
            <person name="Hegedus B."/>
            <person name="Baldrian P."/>
            <person name="Stursova M."/>
            <person name="Weitz H."/>
            <person name="Taylor A."/>
            <person name="Grigoriev I.V."/>
            <person name="Nagy L.G."/>
            <person name="Martin F."/>
            <person name="Kauserud H."/>
        </authorList>
    </citation>
    <scope>NUCLEOTIDE SEQUENCE</scope>
    <source>
        <strain evidence="11">CBHHK067</strain>
    </source>
</reference>
<dbReference type="InterPro" id="IPR027417">
    <property type="entry name" value="P-loop_NTPase"/>
</dbReference>
<dbReference type="Proteomes" id="UP001221757">
    <property type="component" value="Unassembled WGS sequence"/>
</dbReference>
<dbReference type="InterPro" id="IPR050079">
    <property type="entry name" value="DEAD_box_RNA_helicase"/>
</dbReference>
<feature type="domain" description="Helicase C-terminal" evidence="10">
    <location>
        <begin position="226"/>
        <end position="259"/>
    </location>
</feature>
<proteinExistence type="predicted"/>
<comment type="catalytic activity">
    <reaction evidence="7">
        <text>ATP + H2O = ADP + phosphate + H(+)</text>
        <dbReference type="Rhea" id="RHEA:13065"/>
        <dbReference type="ChEBI" id="CHEBI:15377"/>
        <dbReference type="ChEBI" id="CHEBI:15378"/>
        <dbReference type="ChEBI" id="CHEBI:30616"/>
        <dbReference type="ChEBI" id="CHEBI:43474"/>
        <dbReference type="ChEBI" id="CHEBI:456216"/>
        <dbReference type="EC" id="3.6.4.13"/>
    </reaction>
</comment>
<gene>
    <name evidence="11" type="ORF">B0H17DRAFT_1196880</name>
</gene>
<dbReference type="Pfam" id="PF00270">
    <property type="entry name" value="DEAD"/>
    <property type="match status" value="1"/>
</dbReference>
<dbReference type="PANTHER" id="PTHR47959:SF1">
    <property type="entry name" value="ATP-DEPENDENT RNA HELICASE DBPA"/>
    <property type="match status" value="1"/>
</dbReference>